<dbReference type="EMBL" id="JACBNQ010000027">
    <property type="protein sequence ID" value="NYB75707.1"/>
    <property type="molecule type" value="Genomic_DNA"/>
</dbReference>
<evidence type="ECO:0000313" key="1">
    <source>
        <dbReference type="EMBL" id="NYB75707.1"/>
    </source>
</evidence>
<gene>
    <name evidence="1" type="ORF">HZF24_16280</name>
</gene>
<accession>A0A974BMZ5</accession>
<dbReference type="SUPFAM" id="SSF52540">
    <property type="entry name" value="P-loop containing nucleoside triphosphate hydrolases"/>
    <property type="match status" value="1"/>
</dbReference>
<organism evidence="1 2">
    <name type="scientific">Sedimentibacter hydroxybenzoicus DSM 7310</name>
    <dbReference type="NCBI Taxonomy" id="1123245"/>
    <lineage>
        <taxon>Bacteria</taxon>
        <taxon>Bacillati</taxon>
        <taxon>Bacillota</taxon>
        <taxon>Tissierellia</taxon>
        <taxon>Sedimentibacter</taxon>
    </lineage>
</organism>
<evidence type="ECO:0000313" key="2">
    <source>
        <dbReference type="Proteomes" id="UP000611629"/>
    </source>
</evidence>
<dbReference type="AlphaFoldDB" id="A0A974BMZ5"/>
<protein>
    <recommendedName>
        <fullName evidence="3">Twitching motility protein PilT</fullName>
    </recommendedName>
</protein>
<name>A0A974BMZ5_SEDHY</name>
<evidence type="ECO:0008006" key="3">
    <source>
        <dbReference type="Google" id="ProtNLM"/>
    </source>
</evidence>
<comment type="caution">
    <text evidence="1">The sequence shown here is derived from an EMBL/GenBank/DDBJ whole genome shotgun (WGS) entry which is preliminary data.</text>
</comment>
<dbReference type="Proteomes" id="UP000611629">
    <property type="component" value="Unassembled WGS sequence"/>
</dbReference>
<keyword evidence="2" id="KW-1185">Reference proteome</keyword>
<dbReference type="InterPro" id="IPR027417">
    <property type="entry name" value="P-loop_NTPase"/>
</dbReference>
<reference evidence="1" key="1">
    <citation type="submission" date="2020-07" db="EMBL/GenBank/DDBJ databases">
        <title>Genomic analysis of a strain of Sedimentibacter Hydroxybenzoicus DSM7310.</title>
        <authorList>
            <person name="Ma S."/>
        </authorList>
    </citation>
    <scope>NUCLEOTIDE SEQUENCE</scope>
    <source>
        <strain evidence="1">DSM 7310</strain>
    </source>
</reference>
<dbReference type="RefSeq" id="WP_179239426.1">
    <property type="nucleotide sequence ID" value="NZ_JACBNQ010000027.1"/>
</dbReference>
<proteinExistence type="predicted"/>
<sequence>MVQLICGHNGTGKTRKMIDMANKAIDSIQGKMVFLEANNRHIFDLDYKIRYINTKEFGLTNAEQFHGFVCGLIATDYDVEYVYIDGLYKIAQAGLERLDEVVDRLEYLSEKFNVNFIMSVNHDYEDIPEGLRNKIILEAVMS</sequence>